<reference evidence="1 2" key="1">
    <citation type="submission" date="2023-03" db="EMBL/GenBank/DDBJ databases">
        <title>High recombination rates correlate with genetic variation in Cardiocondyla obscurior ants.</title>
        <authorList>
            <person name="Errbii M."/>
        </authorList>
    </citation>
    <scope>NUCLEOTIDE SEQUENCE [LARGE SCALE GENOMIC DNA]</scope>
    <source>
        <strain evidence="1">Alpha-2009</strain>
        <tissue evidence="1">Whole body</tissue>
    </source>
</reference>
<comment type="caution">
    <text evidence="1">The sequence shown here is derived from an EMBL/GenBank/DDBJ whole genome shotgun (WGS) entry which is preliminary data.</text>
</comment>
<gene>
    <name evidence="1" type="ORF">PUN28_010434</name>
</gene>
<organism evidence="1 2">
    <name type="scientific">Cardiocondyla obscurior</name>
    <dbReference type="NCBI Taxonomy" id="286306"/>
    <lineage>
        <taxon>Eukaryota</taxon>
        <taxon>Metazoa</taxon>
        <taxon>Ecdysozoa</taxon>
        <taxon>Arthropoda</taxon>
        <taxon>Hexapoda</taxon>
        <taxon>Insecta</taxon>
        <taxon>Pterygota</taxon>
        <taxon>Neoptera</taxon>
        <taxon>Endopterygota</taxon>
        <taxon>Hymenoptera</taxon>
        <taxon>Apocrita</taxon>
        <taxon>Aculeata</taxon>
        <taxon>Formicoidea</taxon>
        <taxon>Formicidae</taxon>
        <taxon>Myrmicinae</taxon>
        <taxon>Cardiocondyla</taxon>
    </lineage>
</organism>
<dbReference type="Proteomes" id="UP001430953">
    <property type="component" value="Unassembled WGS sequence"/>
</dbReference>
<name>A0AAW2FIL4_9HYME</name>
<dbReference type="EMBL" id="JADYXP020000010">
    <property type="protein sequence ID" value="KAL0114895.1"/>
    <property type="molecule type" value="Genomic_DNA"/>
</dbReference>
<proteinExistence type="predicted"/>
<keyword evidence="2" id="KW-1185">Reference proteome</keyword>
<dbReference type="PANTHER" id="PTHR34153">
    <property type="entry name" value="SI:CH211-262H13.3-RELATED-RELATED"/>
    <property type="match status" value="1"/>
</dbReference>
<evidence type="ECO:0008006" key="3">
    <source>
        <dbReference type="Google" id="ProtNLM"/>
    </source>
</evidence>
<accession>A0AAW2FIL4</accession>
<protein>
    <recommendedName>
        <fullName evidence="3">DUF4806 domain-containing protein</fullName>
    </recommendedName>
</protein>
<dbReference type="AlphaFoldDB" id="A0AAW2FIL4"/>
<sequence>MDKETKWLIVKFDKKNKVDAVPAKWYIHDIKKCYWPPKKISHKTSEYVKVQQEPDESWKTYDATILGSFDNLEGAQRKIEKAKISDRLTSNDETFKKKKNCSRKKILKKASVPKSSSSSSDITSISVESDINTYPTEINMEVLKNNQEMTNENDFTAKLDIGRLTLSKLQECQNQCLKDINLLHLKIDAITEAVFTLVERNKLPIVDTPTEPLPILDLFPMDVPALAQVEEWLRTTENKANLIKVLSRLGGPTLKEVVKQLMYKLFTNSLGMEYS</sequence>
<evidence type="ECO:0000313" key="2">
    <source>
        <dbReference type="Proteomes" id="UP001430953"/>
    </source>
</evidence>
<evidence type="ECO:0000313" key="1">
    <source>
        <dbReference type="EMBL" id="KAL0114895.1"/>
    </source>
</evidence>
<dbReference type="PANTHER" id="PTHR34153:SF2">
    <property type="entry name" value="SI:CH211-262H13.3-RELATED"/>
    <property type="match status" value="1"/>
</dbReference>